<dbReference type="InterPro" id="IPR000801">
    <property type="entry name" value="Esterase-like"/>
</dbReference>
<comment type="similarity">
    <text evidence="2">Belongs to the faeC family.</text>
</comment>
<evidence type="ECO:0000256" key="7">
    <source>
        <dbReference type="ARBA" id="ARBA00023277"/>
    </source>
</evidence>
<feature type="chain" id="PRO_5007467875" description="Peptidase S9 prolyl oligopeptidase catalytic domain-containing protein" evidence="10">
    <location>
        <begin position="25"/>
        <end position="325"/>
    </location>
</feature>
<keyword evidence="8" id="KW-0624">Polysaccharide degradation</keyword>
<evidence type="ECO:0000256" key="3">
    <source>
        <dbReference type="ARBA" id="ARBA00022525"/>
    </source>
</evidence>
<evidence type="ECO:0000256" key="2">
    <source>
        <dbReference type="ARBA" id="ARBA00010278"/>
    </source>
</evidence>
<evidence type="ECO:0000313" key="11">
    <source>
        <dbReference type="EMBL" id="KXH84954.1"/>
    </source>
</evidence>
<evidence type="ECO:0000313" key="12">
    <source>
        <dbReference type="Proteomes" id="UP000070513"/>
    </source>
</evidence>
<reference evidence="12" key="1">
    <citation type="submission" date="2015-12" db="EMBL/GenBank/DDBJ databases">
        <title>Genome sequence of a biocontrol rhizobacterium Chryseobacterium kwangjuense strain KJ1R5 isolated from pepper (Capsicum annuum L.).</title>
        <authorList>
            <person name="Jeong J.-J."/>
            <person name="Park H."/>
            <person name="Mannaa M."/>
            <person name="Sang M.K."/>
            <person name="Choi I.-G."/>
            <person name="Kim K.D."/>
        </authorList>
    </citation>
    <scope>NUCLEOTIDE SEQUENCE [LARGE SCALE GENOMIC DNA]</scope>
    <source>
        <strain evidence="12">KJ1R5</strain>
    </source>
</reference>
<dbReference type="GO" id="GO:0030600">
    <property type="term" value="F:feruloyl esterase activity"/>
    <property type="evidence" value="ECO:0007669"/>
    <property type="project" value="InterPro"/>
</dbReference>
<dbReference type="GO" id="GO:0045493">
    <property type="term" value="P:xylan catabolic process"/>
    <property type="evidence" value="ECO:0007669"/>
    <property type="project" value="UniProtKB-KW"/>
</dbReference>
<evidence type="ECO:0000256" key="10">
    <source>
        <dbReference type="SAM" id="SignalP"/>
    </source>
</evidence>
<dbReference type="PANTHER" id="PTHR38050:SF1">
    <property type="entry name" value="FERULOYL ESTERASE C"/>
    <property type="match status" value="1"/>
</dbReference>
<dbReference type="AlphaFoldDB" id="A0A135WJ61"/>
<reference evidence="11 12" key="2">
    <citation type="journal article" date="2016" name="Genome Announc.">
        <title>Draft Genome Sequence of a Biocontrol Rhizobacterium, Chryseobacterium kwangjuense Strain KJ1R5, Isolated from Pepper (Capsicum annuum).</title>
        <authorList>
            <person name="Jeong J.J."/>
            <person name="Park H."/>
            <person name="Park B.H."/>
            <person name="Mannaa M."/>
            <person name="Sang M.K."/>
            <person name="Choi I.G."/>
            <person name="Kim K.D."/>
        </authorList>
    </citation>
    <scope>NUCLEOTIDE SEQUENCE [LARGE SCALE GENOMIC DNA]</scope>
    <source>
        <strain evidence="11 12">KJ1R5</strain>
    </source>
</reference>
<dbReference type="Gene3D" id="3.40.50.1820">
    <property type="entry name" value="alpha/beta hydrolase"/>
    <property type="match status" value="1"/>
</dbReference>
<evidence type="ECO:0000256" key="4">
    <source>
        <dbReference type="ARBA" id="ARBA00022651"/>
    </source>
</evidence>
<evidence type="ECO:0000256" key="5">
    <source>
        <dbReference type="ARBA" id="ARBA00022729"/>
    </source>
</evidence>
<comment type="function">
    <text evidence="9">Involved in degradation of plant cell walls. Hydrolyzes the feruloyl-arabinose ester bond in arabinoxylans, and the feruloyl-galactose ester bond in pectin. Active against paranitrophenyl-acetate, methyl ferulate and wheat arabinoxylan.</text>
</comment>
<dbReference type="OrthoDB" id="9764953at2"/>
<dbReference type="EMBL" id="LPUR01000001">
    <property type="protein sequence ID" value="KXH84954.1"/>
    <property type="molecule type" value="Genomic_DNA"/>
</dbReference>
<keyword evidence="3" id="KW-0964">Secreted</keyword>
<protein>
    <recommendedName>
        <fullName evidence="13">Peptidase S9 prolyl oligopeptidase catalytic domain-containing protein</fullName>
    </recommendedName>
</protein>
<dbReference type="InterPro" id="IPR029058">
    <property type="entry name" value="AB_hydrolase_fold"/>
</dbReference>
<dbReference type="InterPro" id="IPR043595">
    <property type="entry name" value="FaeB/C/D"/>
</dbReference>
<dbReference type="Pfam" id="PF00756">
    <property type="entry name" value="Esterase"/>
    <property type="match status" value="1"/>
</dbReference>
<dbReference type="Proteomes" id="UP000070513">
    <property type="component" value="Unassembled WGS sequence"/>
</dbReference>
<accession>A0A135WJ61</accession>
<dbReference type="PANTHER" id="PTHR38050">
    <property type="match status" value="1"/>
</dbReference>
<dbReference type="GO" id="GO:0005576">
    <property type="term" value="C:extracellular region"/>
    <property type="evidence" value="ECO:0007669"/>
    <property type="project" value="UniProtKB-SubCell"/>
</dbReference>
<dbReference type="SUPFAM" id="SSF53474">
    <property type="entry name" value="alpha/beta-Hydrolases"/>
    <property type="match status" value="1"/>
</dbReference>
<dbReference type="RefSeq" id="WP_062648295.1">
    <property type="nucleotide sequence ID" value="NZ_LPUR01000001.1"/>
</dbReference>
<evidence type="ECO:0000256" key="1">
    <source>
        <dbReference type="ARBA" id="ARBA00004613"/>
    </source>
</evidence>
<comment type="subcellular location">
    <subcellularLocation>
        <location evidence="1">Secreted</location>
    </subcellularLocation>
</comment>
<keyword evidence="4" id="KW-0858">Xylan degradation</keyword>
<evidence type="ECO:0000256" key="8">
    <source>
        <dbReference type="ARBA" id="ARBA00023326"/>
    </source>
</evidence>
<evidence type="ECO:0008006" key="13">
    <source>
        <dbReference type="Google" id="ProtNLM"/>
    </source>
</evidence>
<keyword evidence="6" id="KW-0378">Hydrolase</keyword>
<gene>
    <name evidence="11" type="ORF">AU378_04140</name>
</gene>
<keyword evidence="7" id="KW-0119">Carbohydrate metabolism</keyword>
<keyword evidence="5 10" id="KW-0732">Signal</keyword>
<evidence type="ECO:0000256" key="9">
    <source>
        <dbReference type="ARBA" id="ARBA00025250"/>
    </source>
</evidence>
<evidence type="ECO:0000256" key="6">
    <source>
        <dbReference type="ARBA" id="ARBA00022801"/>
    </source>
</evidence>
<name>A0A135WJ61_9FLAO</name>
<comment type="caution">
    <text evidence="11">The sequence shown here is derived from an EMBL/GenBank/DDBJ whole genome shotgun (WGS) entry which is preliminary data.</text>
</comment>
<feature type="signal peptide" evidence="10">
    <location>
        <begin position="1"/>
        <end position="24"/>
    </location>
</feature>
<sequence length="325" mass="36035">MKTTILTNYLLRIMFLMGSLFCYSCENSESAAAKDQPSPQSGASSRNALATGQKVHTFSSSAGDERSYYISVPTDYSSTKKYRLVFVFAGTDTTGQEMYTWLGQGWNSNTPGLEKLMDDTIFVYPDQKYNWGNVKGWALGNYADPYDGWHDIQFTKELLALIKNTYSIDGDRIFATGHSWGGDMTNVTAYFLKGIFKAVAPIASNEPFWFRNSTGSYVNEPGYTGNTAVWIFFGLDDDHFGNSSEDGDFGIQQADFWILKNGADPDQYATASIGNQGDVTKTYSGTSPVKLTLYESGQYSGGGSLLGHQPPDYYFQAVSDWFMAF</sequence>
<proteinExistence type="inferred from homology"/>
<organism evidence="11 12">
    <name type="scientific">Chryseobacterium kwangjuense</name>
    <dbReference type="NCBI Taxonomy" id="267125"/>
    <lineage>
        <taxon>Bacteria</taxon>
        <taxon>Pseudomonadati</taxon>
        <taxon>Bacteroidota</taxon>
        <taxon>Flavobacteriia</taxon>
        <taxon>Flavobacteriales</taxon>
        <taxon>Weeksellaceae</taxon>
        <taxon>Chryseobacterium group</taxon>
        <taxon>Chryseobacterium</taxon>
    </lineage>
</organism>